<dbReference type="InterPro" id="IPR051783">
    <property type="entry name" value="NAD(P)-dependent_oxidoreduct"/>
</dbReference>
<dbReference type="Gene3D" id="3.40.50.720">
    <property type="entry name" value="NAD(P)-binding Rossmann-like Domain"/>
    <property type="match status" value="1"/>
</dbReference>
<gene>
    <name evidence="2" type="ORF">GGQ98_003488</name>
</gene>
<proteinExistence type="predicted"/>
<dbReference type="Pfam" id="PF01370">
    <property type="entry name" value="Epimerase"/>
    <property type="match status" value="1"/>
</dbReference>
<comment type="caution">
    <text evidence="2">The sequence shown here is derived from an EMBL/GenBank/DDBJ whole genome shotgun (WGS) entry which is preliminary data.</text>
</comment>
<dbReference type="InterPro" id="IPR036291">
    <property type="entry name" value="NAD(P)-bd_dom_sf"/>
</dbReference>
<evidence type="ECO:0000313" key="3">
    <source>
        <dbReference type="Proteomes" id="UP000566324"/>
    </source>
</evidence>
<protein>
    <submittedName>
        <fullName evidence="2">Nucleoside-diphosphate-sugar epimerase</fullName>
    </submittedName>
</protein>
<organism evidence="2 3">
    <name type="scientific">Sphingosinicella soli</name>
    <dbReference type="NCBI Taxonomy" id="333708"/>
    <lineage>
        <taxon>Bacteria</taxon>
        <taxon>Pseudomonadati</taxon>
        <taxon>Pseudomonadota</taxon>
        <taxon>Alphaproteobacteria</taxon>
        <taxon>Sphingomonadales</taxon>
        <taxon>Sphingosinicellaceae</taxon>
        <taxon>Sphingosinicella</taxon>
    </lineage>
</organism>
<dbReference type="AlphaFoldDB" id="A0A7W7F8N3"/>
<dbReference type="RefSeq" id="WP_184071788.1">
    <property type="nucleotide sequence ID" value="NZ_JACHNZ010000061.1"/>
</dbReference>
<evidence type="ECO:0000313" key="2">
    <source>
        <dbReference type="EMBL" id="MBB4633832.1"/>
    </source>
</evidence>
<dbReference type="GO" id="GO:0005737">
    <property type="term" value="C:cytoplasm"/>
    <property type="evidence" value="ECO:0007669"/>
    <property type="project" value="TreeGrafter"/>
</dbReference>
<dbReference type="InterPro" id="IPR001509">
    <property type="entry name" value="Epimerase_deHydtase"/>
</dbReference>
<dbReference type="SUPFAM" id="SSF51735">
    <property type="entry name" value="NAD(P)-binding Rossmann-fold domains"/>
    <property type="match status" value="1"/>
</dbReference>
<dbReference type="PANTHER" id="PTHR48079:SF6">
    <property type="entry name" value="NAD(P)-BINDING DOMAIN-CONTAINING PROTEIN-RELATED"/>
    <property type="match status" value="1"/>
</dbReference>
<reference evidence="2 3" key="1">
    <citation type="submission" date="2020-08" db="EMBL/GenBank/DDBJ databases">
        <title>Genomic Encyclopedia of Type Strains, Phase IV (KMG-IV): sequencing the most valuable type-strain genomes for metagenomic binning, comparative biology and taxonomic classification.</title>
        <authorList>
            <person name="Goeker M."/>
        </authorList>
    </citation>
    <scope>NUCLEOTIDE SEQUENCE [LARGE SCALE GENOMIC DNA]</scope>
    <source>
        <strain evidence="2 3">DSM 17328</strain>
    </source>
</reference>
<feature type="domain" description="NAD-dependent epimerase/dehydratase" evidence="1">
    <location>
        <begin position="26"/>
        <end position="234"/>
    </location>
</feature>
<accession>A0A7W7F8N3</accession>
<sequence>MLRACAALGGSRALTADAKEKLPMNILVVGATGYVGSHVARALMTDGHEVTGLVRDPDKSRKLQGDGLKTIMGDVDSLDEMAGDFDGLVFAAQLAHEHEAVVVEKILRSFAGRDKAFVFTSGTAVLSQTTGGDWSEDTFAEQSEFEPQPMVVTRCATERLIRAAADRLRTIIIRPPLVWGNGGSRHVPYVVDSIGRTGSACYIGAGLNLYSHVHIEDLANLYCLAIAKGISGAVYHAVAGEENFRTIADAVAGVAGCSTRSISLAEAGEIWGDYPARIMFNVCSRSQARRSRAELGWSPRHCDLIRDIRLGSYRDLAAMASRSAGEMVSTT</sequence>
<name>A0A7W7F8N3_9SPHN</name>
<evidence type="ECO:0000259" key="1">
    <source>
        <dbReference type="Pfam" id="PF01370"/>
    </source>
</evidence>
<dbReference type="GO" id="GO:0004029">
    <property type="term" value="F:aldehyde dehydrogenase (NAD+) activity"/>
    <property type="evidence" value="ECO:0007669"/>
    <property type="project" value="TreeGrafter"/>
</dbReference>
<dbReference type="Proteomes" id="UP000566324">
    <property type="component" value="Unassembled WGS sequence"/>
</dbReference>
<dbReference type="PANTHER" id="PTHR48079">
    <property type="entry name" value="PROTEIN YEEZ"/>
    <property type="match status" value="1"/>
</dbReference>
<dbReference type="EMBL" id="JACHNZ010000061">
    <property type="protein sequence ID" value="MBB4633832.1"/>
    <property type="molecule type" value="Genomic_DNA"/>
</dbReference>
<keyword evidence="3" id="KW-1185">Reference proteome</keyword>